<comment type="caution">
    <text evidence="12">The sequence shown here is derived from an EMBL/GenBank/DDBJ whole genome shotgun (WGS) entry which is preliminary data.</text>
</comment>
<feature type="domain" description="Glycosyl transferase family 3 N-terminal" evidence="11">
    <location>
        <begin position="20"/>
        <end position="84"/>
    </location>
</feature>
<dbReference type="PANTHER" id="PTHR43285">
    <property type="entry name" value="ANTHRANILATE PHOSPHORIBOSYLTRANSFERASE"/>
    <property type="match status" value="1"/>
</dbReference>
<evidence type="ECO:0000256" key="5">
    <source>
        <dbReference type="ARBA" id="ARBA00022679"/>
    </source>
</evidence>
<dbReference type="Proteomes" id="UP001140094">
    <property type="component" value="Unassembled WGS sequence"/>
</dbReference>
<sequence>MADSNNQTTRNMDSRLHLRDILKHLILEPEGFTPEHAANGLHSIMRGEASDAQMGGFLTALKLRGVDKQPEMIAALAREMLSNALVPKLETEDKSREQFGVVADIVGTGGDGWNTFNISTTSSLVAAAAGLRMAKHGSRASSSNCGSADLLESLGCDLAIVAPSDVAELLSKHCFCFLFSSTFHPSMRYLAKTRRELGFPTPFNVLGPLTNPVLPDRAVIGVHSKALGPVMAEALKILGRRNYAVVCGDENLDEISIAGHSHVWHLGGDGEITNYTIHPDDFGVTTHPLSAAAGSTLEENKATLKRLLSNTLEEQDVAIRDFVLVNTGFLLYVSGFAQSMKQGAEIAQQTLETGKVKSLLEGFSKATQELRAQEKAASS</sequence>
<comment type="similarity">
    <text evidence="8">Belongs to the anthranilate phosphoribosyltransferase family.</text>
</comment>
<dbReference type="Pfam" id="PF00591">
    <property type="entry name" value="Glycos_transf_3"/>
    <property type="match status" value="1"/>
</dbReference>
<accession>A0A9W8LSN2</accession>
<dbReference type="FunFam" id="3.40.1030.10:FF:000002">
    <property type="entry name" value="Anthranilate phosphoribosyltransferase"/>
    <property type="match status" value="1"/>
</dbReference>
<dbReference type="InterPro" id="IPR036320">
    <property type="entry name" value="Glycosyl_Trfase_fam3_N_dom_sf"/>
</dbReference>
<dbReference type="Pfam" id="PF02885">
    <property type="entry name" value="Glycos_trans_3N"/>
    <property type="match status" value="1"/>
</dbReference>
<dbReference type="OrthoDB" id="427800at2759"/>
<dbReference type="EC" id="2.4.2.18" evidence="2"/>
<evidence type="ECO:0000256" key="7">
    <source>
        <dbReference type="ARBA" id="ARBA00023141"/>
    </source>
</evidence>
<dbReference type="PANTHER" id="PTHR43285:SF2">
    <property type="entry name" value="ANTHRANILATE PHOSPHORIBOSYLTRANSFERASE"/>
    <property type="match status" value="1"/>
</dbReference>
<dbReference type="GO" id="GO:0000162">
    <property type="term" value="P:L-tryptophan biosynthetic process"/>
    <property type="evidence" value="ECO:0007669"/>
    <property type="project" value="UniProtKB-KW"/>
</dbReference>
<dbReference type="GO" id="GO:0004048">
    <property type="term" value="F:anthranilate phosphoribosyltransferase activity"/>
    <property type="evidence" value="ECO:0007669"/>
    <property type="project" value="UniProtKB-EC"/>
</dbReference>
<dbReference type="InterPro" id="IPR000312">
    <property type="entry name" value="Glycosyl_Trfase_fam3"/>
</dbReference>
<dbReference type="AlphaFoldDB" id="A0A9W8LSN2"/>
<evidence type="ECO:0000256" key="8">
    <source>
        <dbReference type="ARBA" id="ARBA00061500"/>
    </source>
</evidence>
<evidence type="ECO:0000259" key="10">
    <source>
        <dbReference type="Pfam" id="PF00591"/>
    </source>
</evidence>
<keyword evidence="7" id="KW-0057">Aromatic amino acid biosynthesis</keyword>
<proteinExistence type="inferred from homology"/>
<evidence type="ECO:0000256" key="6">
    <source>
        <dbReference type="ARBA" id="ARBA00022822"/>
    </source>
</evidence>
<dbReference type="Gene3D" id="1.20.970.10">
    <property type="entry name" value="Transferase, Pyrimidine Nucleoside Phosphorylase, Chain C"/>
    <property type="match status" value="1"/>
</dbReference>
<dbReference type="InterPro" id="IPR005940">
    <property type="entry name" value="Anthranilate_Pribosyl_Tfrase"/>
</dbReference>
<keyword evidence="4 12" id="KW-0328">Glycosyltransferase</keyword>
<dbReference type="HAMAP" id="MF_00211">
    <property type="entry name" value="TrpD"/>
    <property type="match status" value="1"/>
</dbReference>
<dbReference type="SUPFAM" id="SSF52418">
    <property type="entry name" value="Nucleoside phosphorylase/phosphoribosyltransferase catalytic domain"/>
    <property type="match status" value="1"/>
</dbReference>
<evidence type="ECO:0000256" key="3">
    <source>
        <dbReference type="ARBA" id="ARBA00022605"/>
    </source>
</evidence>
<keyword evidence="3" id="KW-0028">Amino-acid biosynthesis</keyword>
<organism evidence="12 13">
    <name type="scientific">Coemansia guatemalensis</name>
    <dbReference type="NCBI Taxonomy" id="2761395"/>
    <lineage>
        <taxon>Eukaryota</taxon>
        <taxon>Fungi</taxon>
        <taxon>Fungi incertae sedis</taxon>
        <taxon>Zoopagomycota</taxon>
        <taxon>Kickxellomycotina</taxon>
        <taxon>Kickxellomycetes</taxon>
        <taxon>Kickxellales</taxon>
        <taxon>Kickxellaceae</taxon>
        <taxon>Coemansia</taxon>
    </lineage>
</organism>
<dbReference type="SUPFAM" id="SSF47648">
    <property type="entry name" value="Nucleoside phosphorylase/phosphoribosyltransferase N-terminal domain"/>
    <property type="match status" value="1"/>
</dbReference>
<reference evidence="12" key="1">
    <citation type="submission" date="2022-07" db="EMBL/GenBank/DDBJ databases">
        <title>Phylogenomic reconstructions and comparative analyses of Kickxellomycotina fungi.</title>
        <authorList>
            <person name="Reynolds N.K."/>
            <person name="Stajich J.E."/>
            <person name="Barry K."/>
            <person name="Grigoriev I.V."/>
            <person name="Crous P."/>
            <person name="Smith M.E."/>
        </authorList>
    </citation>
    <scope>NUCLEOTIDE SEQUENCE</scope>
    <source>
        <strain evidence="12">NRRL 1565</strain>
    </source>
</reference>
<protein>
    <recommendedName>
        <fullName evidence="9">Anthranilate phosphoribosyltransferase</fullName>
        <ecNumber evidence="2">2.4.2.18</ecNumber>
    </recommendedName>
</protein>
<evidence type="ECO:0000313" key="12">
    <source>
        <dbReference type="EMBL" id="KAJ2798166.1"/>
    </source>
</evidence>
<evidence type="ECO:0000256" key="1">
    <source>
        <dbReference type="ARBA" id="ARBA00004907"/>
    </source>
</evidence>
<evidence type="ECO:0000313" key="13">
    <source>
        <dbReference type="Proteomes" id="UP001140094"/>
    </source>
</evidence>
<gene>
    <name evidence="12" type="primary">TRP4_2</name>
    <name evidence="12" type="ORF">H4R20_004916</name>
</gene>
<evidence type="ECO:0000256" key="2">
    <source>
        <dbReference type="ARBA" id="ARBA00011948"/>
    </source>
</evidence>
<dbReference type="InterPro" id="IPR017459">
    <property type="entry name" value="Glycosyl_Trfase_fam3_N_dom"/>
</dbReference>
<name>A0A9W8LSN2_9FUNG</name>
<dbReference type="Gene3D" id="3.40.1030.10">
    <property type="entry name" value="Nucleoside phosphorylase/phosphoribosyltransferase catalytic domain"/>
    <property type="match status" value="1"/>
</dbReference>
<dbReference type="NCBIfam" id="TIGR01245">
    <property type="entry name" value="trpD"/>
    <property type="match status" value="1"/>
</dbReference>
<keyword evidence="5 12" id="KW-0808">Transferase</keyword>
<dbReference type="EMBL" id="JANBUO010001463">
    <property type="protein sequence ID" value="KAJ2798166.1"/>
    <property type="molecule type" value="Genomic_DNA"/>
</dbReference>
<evidence type="ECO:0000259" key="11">
    <source>
        <dbReference type="Pfam" id="PF02885"/>
    </source>
</evidence>
<feature type="domain" description="Glycosyl transferase family 3" evidence="10">
    <location>
        <begin position="102"/>
        <end position="355"/>
    </location>
</feature>
<dbReference type="InterPro" id="IPR035902">
    <property type="entry name" value="Nuc_phospho_transferase"/>
</dbReference>
<evidence type="ECO:0000256" key="9">
    <source>
        <dbReference type="ARBA" id="ARBA00071401"/>
    </source>
</evidence>
<evidence type="ECO:0000256" key="4">
    <source>
        <dbReference type="ARBA" id="ARBA00022676"/>
    </source>
</evidence>
<keyword evidence="13" id="KW-1185">Reference proteome</keyword>
<dbReference type="GO" id="GO:0005829">
    <property type="term" value="C:cytosol"/>
    <property type="evidence" value="ECO:0007669"/>
    <property type="project" value="TreeGrafter"/>
</dbReference>
<keyword evidence="6" id="KW-0822">Tryptophan biosynthesis</keyword>
<comment type="pathway">
    <text evidence="1">Amino-acid biosynthesis; L-tryptophan biosynthesis; L-tryptophan from chorismate: step 2/5.</text>
</comment>